<keyword evidence="3" id="KW-0804">Transcription</keyword>
<accession>A0A9D2NTJ2</accession>
<organism evidence="5 6">
    <name type="scientific">Candidatus Merdibacter merdavium</name>
    <dbReference type="NCBI Taxonomy" id="2838692"/>
    <lineage>
        <taxon>Bacteria</taxon>
        <taxon>Bacillati</taxon>
        <taxon>Bacillota</taxon>
        <taxon>Erysipelotrichia</taxon>
        <taxon>Erysipelotrichales</taxon>
        <taxon>Erysipelotrichaceae</taxon>
        <taxon>Merdibacter</taxon>
    </lineage>
</organism>
<dbReference type="EMBL" id="DWWM01000056">
    <property type="protein sequence ID" value="HJC37223.1"/>
    <property type="molecule type" value="Genomic_DNA"/>
</dbReference>
<evidence type="ECO:0000256" key="2">
    <source>
        <dbReference type="ARBA" id="ARBA00023015"/>
    </source>
</evidence>
<dbReference type="SUPFAM" id="SSF50104">
    <property type="entry name" value="Translation proteins SH3-like domain"/>
    <property type="match status" value="1"/>
</dbReference>
<evidence type="ECO:0000313" key="5">
    <source>
        <dbReference type="EMBL" id="HJC37223.1"/>
    </source>
</evidence>
<dbReference type="InterPro" id="IPR006645">
    <property type="entry name" value="NGN-like_dom"/>
</dbReference>
<dbReference type="Proteomes" id="UP000823896">
    <property type="component" value="Unassembled WGS sequence"/>
</dbReference>
<keyword evidence="1" id="KW-0889">Transcription antitermination</keyword>
<dbReference type="GO" id="GO:0006354">
    <property type="term" value="P:DNA-templated transcription elongation"/>
    <property type="evidence" value="ECO:0007669"/>
    <property type="project" value="InterPro"/>
</dbReference>
<dbReference type="PANTHER" id="PTHR30265">
    <property type="entry name" value="RHO-INTERACTING TRANSCRIPTION TERMINATION FACTOR NUSG"/>
    <property type="match status" value="1"/>
</dbReference>
<protein>
    <submittedName>
        <fullName evidence="5">Antiterminator LoaP</fullName>
    </submittedName>
</protein>
<dbReference type="CDD" id="cd06091">
    <property type="entry name" value="KOW_NusG"/>
    <property type="match status" value="1"/>
</dbReference>
<feature type="domain" description="NusG-like N-terminal" evidence="4">
    <location>
        <begin position="1"/>
        <end position="73"/>
    </location>
</feature>
<dbReference type="InterPro" id="IPR008991">
    <property type="entry name" value="Translation_prot_SH3-like_sf"/>
</dbReference>
<dbReference type="NCBIfam" id="NF033641">
    <property type="entry name" value="antiterm_LoaP"/>
    <property type="match status" value="1"/>
</dbReference>
<dbReference type="InterPro" id="IPR047663">
    <property type="entry name" value="Transcription_antiterm_LoaP"/>
</dbReference>
<proteinExistence type="predicted"/>
<dbReference type="GO" id="GO:0031564">
    <property type="term" value="P:transcription antitermination"/>
    <property type="evidence" value="ECO:0007669"/>
    <property type="project" value="UniProtKB-KW"/>
</dbReference>
<evidence type="ECO:0000259" key="4">
    <source>
        <dbReference type="Pfam" id="PF02357"/>
    </source>
</evidence>
<reference evidence="5" key="1">
    <citation type="journal article" date="2021" name="PeerJ">
        <title>Extensive microbial diversity within the chicken gut microbiome revealed by metagenomics and culture.</title>
        <authorList>
            <person name="Gilroy R."/>
            <person name="Ravi A."/>
            <person name="Getino M."/>
            <person name="Pursley I."/>
            <person name="Horton D.L."/>
            <person name="Alikhan N.F."/>
            <person name="Baker D."/>
            <person name="Gharbi K."/>
            <person name="Hall N."/>
            <person name="Watson M."/>
            <person name="Adriaenssens E.M."/>
            <person name="Foster-Nyarko E."/>
            <person name="Jarju S."/>
            <person name="Secka A."/>
            <person name="Antonio M."/>
            <person name="Oren A."/>
            <person name="Chaudhuri R.R."/>
            <person name="La Ragione R."/>
            <person name="Hildebrand F."/>
            <person name="Pallen M.J."/>
        </authorList>
    </citation>
    <scope>NUCLEOTIDE SEQUENCE</scope>
    <source>
        <strain evidence="5">CHK187-11901</strain>
    </source>
</reference>
<dbReference type="InterPro" id="IPR043425">
    <property type="entry name" value="NusG-like"/>
</dbReference>
<dbReference type="CDD" id="cd08000">
    <property type="entry name" value="NGN"/>
    <property type="match status" value="1"/>
</dbReference>
<dbReference type="PANTHER" id="PTHR30265:SF4">
    <property type="entry name" value="KOW MOTIF FAMILY PROTEIN, EXPRESSED"/>
    <property type="match status" value="1"/>
</dbReference>
<evidence type="ECO:0000256" key="1">
    <source>
        <dbReference type="ARBA" id="ARBA00022814"/>
    </source>
</evidence>
<evidence type="ECO:0000256" key="3">
    <source>
        <dbReference type="ARBA" id="ARBA00023163"/>
    </source>
</evidence>
<reference evidence="5" key="2">
    <citation type="submission" date="2021-04" db="EMBL/GenBank/DDBJ databases">
        <authorList>
            <person name="Gilroy R."/>
        </authorList>
    </citation>
    <scope>NUCLEOTIDE SEQUENCE</scope>
    <source>
        <strain evidence="5">CHK187-11901</strain>
    </source>
</reference>
<dbReference type="Gene3D" id="3.30.70.940">
    <property type="entry name" value="NusG, N-terminal domain"/>
    <property type="match status" value="1"/>
</dbReference>
<comment type="caution">
    <text evidence="5">The sequence shown here is derived from an EMBL/GenBank/DDBJ whole genome shotgun (WGS) entry which is preliminary data.</text>
</comment>
<dbReference type="SUPFAM" id="SSF82679">
    <property type="entry name" value="N-utilization substance G protein NusG, N-terminal domain"/>
    <property type="match status" value="1"/>
</dbReference>
<name>A0A9D2NTJ2_9FIRM</name>
<dbReference type="AlphaFoldDB" id="A0A9D2NTJ2"/>
<keyword evidence="2" id="KW-0805">Transcription regulation</keyword>
<dbReference type="Pfam" id="PF02357">
    <property type="entry name" value="NusG"/>
    <property type="match status" value="1"/>
</dbReference>
<sequence length="170" mass="19847">MRWYVLFVLGGKETEVREILNEEYAQARAFIPMIEIVHRKKGESHLVQKPMFPSYVFVESTDGPADFSTTIRKIRMRRAGIIRELKHRDVPALYESEQRYLEQMLDHEKVLRHSIGVIEGDRVIVSEGPLSGQESRIIKVDRHKRRALLSVRLLGEQREISVSLEIIKKI</sequence>
<evidence type="ECO:0000313" key="6">
    <source>
        <dbReference type="Proteomes" id="UP000823896"/>
    </source>
</evidence>
<dbReference type="InterPro" id="IPR036735">
    <property type="entry name" value="NGN_dom_sf"/>
</dbReference>
<gene>
    <name evidence="5" type="primary">loaP</name>
    <name evidence="5" type="ORF">H9702_08880</name>
</gene>